<dbReference type="PANTHER" id="PTHR31803">
    <property type="entry name" value="ALTERNATIVE OXIDASE"/>
    <property type="match status" value="1"/>
</dbReference>
<feature type="binding site" evidence="16">
    <location>
        <position position="215"/>
    </location>
    <ligand>
        <name>Fe cation</name>
        <dbReference type="ChEBI" id="CHEBI:24875"/>
        <label>1</label>
    </ligand>
</feature>
<feature type="binding site" evidence="16">
    <location>
        <position position="322"/>
    </location>
    <ligand>
        <name>Fe cation</name>
        <dbReference type="ChEBI" id="CHEBI:24875"/>
        <label>2</label>
    </ligand>
</feature>
<evidence type="ECO:0000256" key="3">
    <source>
        <dbReference type="ARBA" id="ARBA00022448"/>
    </source>
</evidence>
<keyword evidence="7" id="KW-0999">Mitochondrion inner membrane</keyword>
<dbReference type="EC" id="1.-.-.-" evidence="17"/>
<evidence type="ECO:0000256" key="16">
    <source>
        <dbReference type="PIRSR" id="PIRSR005229-1"/>
    </source>
</evidence>
<dbReference type="AlphaFoldDB" id="A0A9W4TVL5"/>
<dbReference type="GO" id="GO:0046872">
    <property type="term" value="F:metal ion binding"/>
    <property type="evidence" value="ECO:0007669"/>
    <property type="project" value="UniProtKB-UniRule"/>
</dbReference>
<evidence type="ECO:0000256" key="2">
    <source>
        <dbReference type="ARBA" id="ARBA00008388"/>
    </source>
</evidence>
<evidence type="ECO:0000256" key="13">
    <source>
        <dbReference type="ARBA" id="ARBA00023128"/>
    </source>
</evidence>
<feature type="binding site" evidence="16">
    <location>
        <position position="212"/>
    </location>
    <ligand>
        <name>Fe cation</name>
        <dbReference type="ChEBI" id="CHEBI:24875"/>
        <label>2</label>
    </ligand>
</feature>
<feature type="binding site" evidence="16">
    <location>
        <position position="212"/>
    </location>
    <ligand>
        <name>Fe cation</name>
        <dbReference type="ChEBI" id="CHEBI:24875"/>
        <label>1</label>
    </ligand>
</feature>
<dbReference type="OrthoDB" id="16906at2759"/>
<evidence type="ECO:0000256" key="17">
    <source>
        <dbReference type="RuleBase" id="RU003779"/>
    </source>
</evidence>
<keyword evidence="13" id="KW-0496">Mitochondrion</keyword>
<keyword evidence="19" id="KW-1185">Reference proteome</keyword>
<dbReference type="GO" id="GO:0005743">
    <property type="term" value="C:mitochondrial inner membrane"/>
    <property type="evidence" value="ECO:0007669"/>
    <property type="project" value="UniProtKB-SubCell"/>
</dbReference>
<dbReference type="Pfam" id="PF01786">
    <property type="entry name" value="AOX"/>
    <property type="match status" value="1"/>
</dbReference>
<evidence type="ECO:0000256" key="14">
    <source>
        <dbReference type="ARBA" id="ARBA00023136"/>
    </source>
</evidence>
<accession>A0A9W4TVL5</accession>
<evidence type="ECO:0000256" key="11">
    <source>
        <dbReference type="ARBA" id="ARBA00023002"/>
    </source>
</evidence>
<organism evidence="18 19">
    <name type="scientific">Candida verbasci</name>
    <dbReference type="NCBI Taxonomy" id="1227364"/>
    <lineage>
        <taxon>Eukaryota</taxon>
        <taxon>Fungi</taxon>
        <taxon>Dikarya</taxon>
        <taxon>Ascomycota</taxon>
        <taxon>Saccharomycotina</taxon>
        <taxon>Pichiomycetes</taxon>
        <taxon>Debaryomycetaceae</taxon>
        <taxon>Candida/Lodderomyces clade</taxon>
        <taxon>Candida</taxon>
    </lineage>
</organism>
<evidence type="ECO:0000313" key="19">
    <source>
        <dbReference type="Proteomes" id="UP001152885"/>
    </source>
</evidence>
<reference evidence="18" key="1">
    <citation type="submission" date="2022-12" db="EMBL/GenBank/DDBJ databases">
        <authorList>
            <person name="Brejova B."/>
        </authorList>
    </citation>
    <scope>NUCLEOTIDE SEQUENCE</scope>
</reference>
<evidence type="ECO:0000313" key="18">
    <source>
        <dbReference type="EMBL" id="CAI5757364.1"/>
    </source>
</evidence>
<dbReference type="GO" id="GO:0010230">
    <property type="term" value="P:alternative respiration"/>
    <property type="evidence" value="ECO:0007669"/>
    <property type="project" value="TreeGrafter"/>
</dbReference>
<dbReference type="EMBL" id="CANTUO010000001">
    <property type="protein sequence ID" value="CAI5757364.1"/>
    <property type="molecule type" value="Genomic_DNA"/>
</dbReference>
<evidence type="ECO:0000256" key="12">
    <source>
        <dbReference type="ARBA" id="ARBA00023004"/>
    </source>
</evidence>
<keyword evidence="9 17" id="KW-0249">Electron transport</keyword>
<comment type="function">
    <text evidence="15">Catalyzes cyanide-resistant oxygen consumption. May increase respiration when the cytochrome respiratory pathway is restricted, or in response to low temperatures.</text>
</comment>
<proteinExistence type="inferred from homology"/>
<sequence>MLSKSIIINHKLPLLLAAKSTTTSFIRLASTSTATSSPIRKEDQPKQEVVADNGTHYVKLSKEKELPVERLFDISTKVYSPTDEALQDDTKFITHPLYPHPVWTLKECEKVGITHREPRTIGDKISYYGTQYCRGLFDIFTGYKEANGDSYKYKGTRYFMNDSKFITRCLFLESIAAVPPSTAGFLRTLHSIRLLRRDKAWIDTLADEAYNERMHLLTFIKVGKPSWFTRTMIYLGQGVFTNIFFFTYLLNPRYCHRFVGYLEEEAVKTYTHLIDDLSIPGRLPLLEKTKVPKIAQQYWHGLNENSSFKDLILKIRADEAKHREINHTFANLNTTDRNPFALEIKDFHEPQPNDGLEVTRPTGWERKDLYL</sequence>
<evidence type="ECO:0000256" key="7">
    <source>
        <dbReference type="ARBA" id="ARBA00022792"/>
    </source>
</evidence>
<evidence type="ECO:0000256" key="8">
    <source>
        <dbReference type="ARBA" id="ARBA00022946"/>
    </source>
</evidence>
<dbReference type="InterPro" id="IPR002680">
    <property type="entry name" value="AOX"/>
</dbReference>
<feature type="binding site" evidence="16">
    <location>
        <position position="319"/>
    </location>
    <ligand>
        <name>Fe cation</name>
        <dbReference type="ChEBI" id="CHEBI:24875"/>
        <label>2</label>
    </ligand>
</feature>
<dbReference type="InterPro" id="IPR038659">
    <property type="entry name" value="AOX_sf"/>
</dbReference>
<protein>
    <recommendedName>
        <fullName evidence="17">Alternative oxidase</fullName>
        <ecNumber evidence="17">1.-.-.-</ecNumber>
    </recommendedName>
</protein>
<keyword evidence="8" id="KW-0809">Transit peptide</keyword>
<comment type="cofactor">
    <cofactor evidence="16 17">
        <name>Fe cation</name>
        <dbReference type="ChEBI" id="CHEBI:24875"/>
    </cofactor>
    <text evidence="16 17">Binds 2 iron ions per subunit.</text>
</comment>
<comment type="caution">
    <text evidence="18">The sequence shown here is derived from an EMBL/GenBank/DDBJ whole genome shotgun (WGS) entry which is preliminary data.</text>
</comment>
<feature type="binding site" evidence="16">
    <location>
        <position position="173"/>
    </location>
    <ligand>
        <name>Fe cation</name>
        <dbReference type="ChEBI" id="CHEBI:24875"/>
        <label>1</label>
    </ligand>
</feature>
<dbReference type="FunFam" id="1.20.1260.140:FF:000002">
    <property type="entry name" value="Alternative oxidase"/>
    <property type="match status" value="1"/>
</dbReference>
<evidence type="ECO:0000256" key="5">
    <source>
        <dbReference type="ARBA" id="ARBA00022692"/>
    </source>
</evidence>
<keyword evidence="14 17" id="KW-0472">Membrane</keyword>
<keyword evidence="4 17" id="KW-0679">Respiratory chain</keyword>
<comment type="similarity">
    <text evidence="2 17">Belongs to the alternative oxidase family.</text>
</comment>
<feature type="binding site" evidence="16">
    <location>
        <position position="263"/>
    </location>
    <ligand>
        <name>Fe cation</name>
        <dbReference type="ChEBI" id="CHEBI:24875"/>
        <label>2</label>
    </ligand>
</feature>
<keyword evidence="5 17" id="KW-0812">Transmembrane</keyword>
<dbReference type="PANTHER" id="PTHR31803:SF3">
    <property type="entry name" value="ALTERNATIVE OXIDASE"/>
    <property type="match status" value="1"/>
</dbReference>
<evidence type="ECO:0000256" key="15">
    <source>
        <dbReference type="ARBA" id="ARBA00025285"/>
    </source>
</evidence>
<keyword evidence="6 16" id="KW-0479">Metal-binding</keyword>
<feature type="binding site" evidence="16">
    <location>
        <position position="319"/>
    </location>
    <ligand>
        <name>Fe cation</name>
        <dbReference type="ChEBI" id="CHEBI:24875"/>
        <label>1</label>
    </ligand>
</feature>
<dbReference type="PIRSF" id="PIRSF005229">
    <property type="entry name" value="AOX"/>
    <property type="match status" value="1"/>
</dbReference>
<name>A0A9W4TVL5_9ASCO</name>
<evidence type="ECO:0000256" key="1">
    <source>
        <dbReference type="ARBA" id="ARBA00004298"/>
    </source>
</evidence>
<keyword evidence="11 17" id="KW-0560">Oxidoreductase</keyword>
<keyword evidence="12 16" id="KW-0408">Iron</keyword>
<dbReference type="Proteomes" id="UP001152885">
    <property type="component" value="Unassembled WGS sequence"/>
</dbReference>
<evidence type="ECO:0000256" key="10">
    <source>
        <dbReference type="ARBA" id="ARBA00022989"/>
    </source>
</evidence>
<gene>
    <name evidence="18" type="ORF">CANVERA_P1878</name>
</gene>
<dbReference type="GO" id="GO:0009916">
    <property type="term" value="F:alternative oxidase activity"/>
    <property type="evidence" value="ECO:0007669"/>
    <property type="project" value="UniProtKB-UniRule"/>
</dbReference>
<keyword evidence="10" id="KW-1133">Transmembrane helix</keyword>
<dbReference type="GO" id="GO:0098803">
    <property type="term" value="C:respiratory chain complex"/>
    <property type="evidence" value="ECO:0007669"/>
    <property type="project" value="UniProtKB-UniRule"/>
</dbReference>
<dbReference type="Gene3D" id="1.20.1260.140">
    <property type="entry name" value="Alternative oxidase"/>
    <property type="match status" value="1"/>
</dbReference>
<comment type="subcellular location">
    <subcellularLocation>
        <location evidence="1">Mitochondrion inner membrane</location>
        <topology evidence="1">Single-pass membrane protein</topology>
        <orientation evidence="1">Matrix side</orientation>
    </subcellularLocation>
</comment>
<keyword evidence="3" id="KW-0813">Transport</keyword>
<evidence type="ECO:0000256" key="4">
    <source>
        <dbReference type="ARBA" id="ARBA00022660"/>
    </source>
</evidence>
<evidence type="ECO:0000256" key="9">
    <source>
        <dbReference type="ARBA" id="ARBA00022982"/>
    </source>
</evidence>
<evidence type="ECO:0000256" key="6">
    <source>
        <dbReference type="ARBA" id="ARBA00022723"/>
    </source>
</evidence>